<evidence type="ECO:0000313" key="2">
    <source>
        <dbReference type="Proteomes" id="UP000184611"/>
    </source>
</evidence>
<keyword evidence="2" id="KW-1185">Reference proteome</keyword>
<dbReference type="RefSeq" id="WP_073582613.1">
    <property type="nucleotide sequence ID" value="NZ_CBCSEA010000004.1"/>
</dbReference>
<dbReference type="Proteomes" id="UP000184611">
    <property type="component" value="Unassembled WGS sequence"/>
</dbReference>
<dbReference type="InterPro" id="IPR045470">
    <property type="entry name" value="DUF6495"/>
</dbReference>
<proteinExistence type="predicted"/>
<organism evidence="1 2">
    <name type="scientific">Flavobacterium cucumis</name>
    <dbReference type="NCBI Taxonomy" id="416016"/>
    <lineage>
        <taxon>Bacteria</taxon>
        <taxon>Pseudomonadati</taxon>
        <taxon>Bacteroidota</taxon>
        <taxon>Flavobacteriia</taxon>
        <taxon>Flavobacteriales</taxon>
        <taxon>Flavobacteriaceae</taxon>
        <taxon>Flavobacterium</taxon>
    </lineage>
</organism>
<gene>
    <name evidence="1" type="ORF">SAMN05443547_1278</name>
</gene>
<evidence type="ECO:0000313" key="1">
    <source>
        <dbReference type="EMBL" id="SHO72932.1"/>
    </source>
</evidence>
<dbReference type="STRING" id="416016.SAMN05443547_1278"/>
<evidence type="ECO:0008006" key="3">
    <source>
        <dbReference type="Google" id="ProtNLM"/>
    </source>
</evidence>
<dbReference type="EMBL" id="FRYK01000002">
    <property type="protein sequence ID" value="SHO72932.1"/>
    <property type="molecule type" value="Genomic_DNA"/>
</dbReference>
<dbReference type="Pfam" id="PF20105">
    <property type="entry name" value="DUF6495"/>
    <property type="match status" value="1"/>
</dbReference>
<dbReference type="AlphaFoldDB" id="A0A1M7ZVN2"/>
<sequence>MKYARLTKEQLEELHPEFITFLATQSVDKKEWDEIKQNRPHIAEQEIDVFSDMIWEKALTNVTHIDHFSKNYIFLFKCMQNAVFSYVIKTNNPQIDFVSADGIHWLSENLFSDDVEITRGKKDLSENRNESLFEIIKQGGIISKGELFTKLDSLINQ</sequence>
<dbReference type="OrthoDB" id="956723at2"/>
<accession>A0A1M7ZVN2</accession>
<protein>
    <recommendedName>
        <fullName evidence="3">Histidyl-tRNA synthetase</fullName>
    </recommendedName>
</protein>
<reference evidence="2" key="1">
    <citation type="submission" date="2016-12" db="EMBL/GenBank/DDBJ databases">
        <authorList>
            <person name="Varghese N."/>
            <person name="Submissions S."/>
        </authorList>
    </citation>
    <scope>NUCLEOTIDE SEQUENCE [LARGE SCALE GENOMIC DNA]</scope>
    <source>
        <strain evidence="2">DSM 18830</strain>
    </source>
</reference>
<name>A0A1M7ZVN2_9FLAO</name>